<feature type="domain" description="AMP-dependent synthetase/ligase" evidence="3">
    <location>
        <begin position="37"/>
        <end position="405"/>
    </location>
</feature>
<dbReference type="EMBL" id="QJJK01000013">
    <property type="protein sequence ID" value="PXW53668.1"/>
    <property type="molecule type" value="Genomic_DNA"/>
</dbReference>
<dbReference type="InterPro" id="IPR042099">
    <property type="entry name" value="ANL_N_sf"/>
</dbReference>
<sequence length="563" mass="60675">MPVVSSPMQGVVYPPRAEVARYDEMGLFSDDTMGQAFRKVAARFPNRAAVSDASSAMSFVELDEVTDRLAGSLLRSGLKPLDRVTFQIPNGKELVICFVACLKAGLIPICTLVAHRQAEIGYLSAHAKARAHLIASDDPKFDFLAFARSIKSQTPSMDFTIIGRGPAPANEPGVSGIKDLIDGISLADAREILGSLELDAAQVAVFQLSGGTSGIPKIIPRFHNEYLYQLRTVAEWHGLTEKTVAFSPAPMMHNAPIVCYWGSTLWSGGEVVCAASLQPEAIAEVLAARHPNWMSIPLPILLNLKAAGLLDRRNFEGARLSTPSHTARLSDLTGGTAVPLYGMTEGIITYGRIGDPDFVLRSTVGRPVGPHDEFRIVDPETGQELPDGELGEFCFRGPSSCRGYYDAEDRNSEAFTAEGFCKSGDLMRAHLIDGVRYVSFEGRVKDVVSRGGEKINCQEVERALINHPAVGAIAIVPMPDPVYSEKACAFVIPAKGAEPLTVAGAGAFLEKAGLAKFKWPERIEIVSEFPTTSSGKISKPLLKQRIAAQLDSERGEAARAKPI</sequence>
<dbReference type="Pfam" id="PF00501">
    <property type="entry name" value="AMP-binding"/>
    <property type="match status" value="1"/>
</dbReference>
<dbReference type="AlphaFoldDB" id="A0A2V3TW16"/>
<dbReference type="RefSeq" id="WP_110377626.1">
    <property type="nucleotide sequence ID" value="NZ_JAHBRY010000001.1"/>
</dbReference>
<accession>A0A2V3TW16</accession>
<feature type="domain" description="AMP-binding enzyme C-terminal" evidence="4">
    <location>
        <begin position="459"/>
        <end position="536"/>
    </location>
</feature>
<dbReference type="PANTHER" id="PTHR43201">
    <property type="entry name" value="ACYL-COA SYNTHETASE"/>
    <property type="match status" value="1"/>
</dbReference>
<evidence type="ECO:0000259" key="3">
    <source>
        <dbReference type="Pfam" id="PF00501"/>
    </source>
</evidence>
<dbReference type="InterPro" id="IPR000873">
    <property type="entry name" value="AMP-dep_synth/lig_dom"/>
</dbReference>
<dbReference type="PANTHER" id="PTHR43201:SF5">
    <property type="entry name" value="MEDIUM-CHAIN ACYL-COA LIGASE ACSF2, MITOCHONDRIAL"/>
    <property type="match status" value="1"/>
</dbReference>
<dbReference type="InterPro" id="IPR025110">
    <property type="entry name" value="AMP-bd_C"/>
</dbReference>
<keyword evidence="6" id="KW-1185">Reference proteome</keyword>
<evidence type="ECO:0000256" key="2">
    <source>
        <dbReference type="ARBA" id="ARBA00022598"/>
    </source>
</evidence>
<dbReference type="GO" id="GO:0006631">
    <property type="term" value="P:fatty acid metabolic process"/>
    <property type="evidence" value="ECO:0007669"/>
    <property type="project" value="TreeGrafter"/>
</dbReference>
<gene>
    <name evidence="5" type="ORF">C7450_113156</name>
</gene>
<proteinExistence type="inferred from homology"/>
<dbReference type="GO" id="GO:0031956">
    <property type="term" value="F:medium-chain fatty acid-CoA ligase activity"/>
    <property type="evidence" value="ECO:0007669"/>
    <property type="project" value="TreeGrafter"/>
</dbReference>
<dbReference type="Proteomes" id="UP000248021">
    <property type="component" value="Unassembled WGS sequence"/>
</dbReference>
<dbReference type="InterPro" id="IPR020845">
    <property type="entry name" value="AMP-binding_CS"/>
</dbReference>
<dbReference type="OrthoDB" id="9803968at2"/>
<dbReference type="SUPFAM" id="SSF56801">
    <property type="entry name" value="Acetyl-CoA synthetase-like"/>
    <property type="match status" value="1"/>
</dbReference>
<evidence type="ECO:0000256" key="1">
    <source>
        <dbReference type="ARBA" id="ARBA00006432"/>
    </source>
</evidence>
<dbReference type="Pfam" id="PF13193">
    <property type="entry name" value="AMP-binding_C"/>
    <property type="match status" value="1"/>
</dbReference>
<reference evidence="5 6" key="1">
    <citation type="submission" date="2018-05" db="EMBL/GenBank/DDBJ databases">
        <title>Genomic Encyclopedia of Type Strains, Phase IV (KMG-IV): sequencing the most valuable type-strain genomes for metagenomic binning, comparative biology and taxonomic classification.</title>
        <authorList>
            <person name="Goeker M."/>
        </authorList>
    </citation>
    <scope>NUCLEOTIDE SEQUENCE [LARGE SCALE GENOMIC DNA]</scope>
    <source>
        <strain evidence="5 6">DSM 6462</strain>
    </source>
</reference>
<dbReference type="PROSITE" id="PS00455">
    <property type="entry name" value="AMP_BINDING"/>
    <property type="match status" value="1"/>
</dbReference>
<name>A0A2V3TW16_9HYPH</name>
<keyword evidence="2" id="KW-0436">Ligase</keyword>
<comment type="similarity">
    <text evidence="1">Belongs to the ATP-dependent AMP-binding enzyme family.</text>
</comment>
<evidence type="ECO:0000313" key="6">
    <source>
        <dbReference type="Proteomes" id="UP000248021"/>
    </source>
</evidence>
<protein>
    <submittedName>
        <fullName evidence="5">Non-ribosomal peptide synthetase component E (Peptide arylation enzyme)</fullName>
    </submittedName>
</protein>
<dbReference type="Gene3D" id="3.40.50.12780">
    <property type="entry name" value="N-terminal domain of ligase-like"/>
    <property type="match status" value="1"/>
</dbReference>
<dbReference type="InterPro" id="IPR045851">
    <property type="entry name" value="AMP-bd_C_sf"/>
</dbReference>
<organism evidence="5 6">
    <name type="scientific">Chelatococcus asaccharovorans</name>
    <dbReference type="NCBI Taxonomy" id="28210"/>
    <lineage>
        <taxon>Bacteria</taxon>
        <taxon>Pseudomonadati</taxon>
        <taxon>Pseudomonadota</taxon>
        <taxon>Alphaproteobacteria</taxon>
        <taxon>Hyphomicrobiales</taxon>
        <taxon>Chelatococcaceae</taxon>
        <taxon>Chelatococcus</taxon>
    </lineage>
</organism>
<evidence type="ECO:0000259" key="4">
    <source>
        <dbReference type="Pfam" id="PF13193"/>
    </source>
</evidence>
<dbReference type="Gene3D" id="3.30.300.30">
    <property type="match status" value="1"/>
</dbReference>
<comment type="caution">
    <text evidence="5">The sequence shown here is derived from an EMBL/GenBank/DDBJ whole genome shotgun (WGS) entry which is preliminary data.</text>
</comment>
<evidence type="ECO:0000313" key="5">
    <source>
        <dbReference type="EMBL" id="PXW53668.1"/>
    </source>
</evidence>